<dbReference type="EMBL" id="JAYMYQ010000008">
    <property type="protein sequence ID" value="KAK7315845.1"/>
    <property type="molecule type" value="Genomic_DNA"/>
</dbReference>
<keyword evidence="2" id="KW-1185">Reference proteome</keyword>
<sequence>MDQGGDDLSYRAPFVGSAFTLQEGTTDNSYCSFCPKHATCSGMSSTLIRVQYSSIIHSKLACIFILLGREKNLSKVYGMGGSDATVLRRLDYGDFQFVIKRVGGASCYSGD</sequence>
<gene>
    <name evidence="1" type="ORF">VNO77_34426</name>
</gene>
<dbReference type="AlphaFoldDB" id="A0AAN9PX79"/>
<evidence type="ECO:0000313" key="1">
    <source>
        <dbReference type="EMBL" id="KAK7315845.1"/>
    </source>
</evidence>
<name>A0AAN9PX79_CANGL</name>
<proteinExistence type="predicted"/>
<reference evidence="1 2" key="1">
    <citation type="submission" date="2024-01" db="EMBL/GenBank/DDBJ databases">
        <title>The genomes of 5 underutilized Papilionoideae crops provide insights into root nodulation and disease resistanc.</title>
        <authorList>
            <person name="Jiang F."/>
        </authorList>
    </citation>
    <scope>NUCLEOTIDE SEQUENCE [LARGE SCALE GENOMIC DNA]</scope>
    <source>
        <strain evidence="1">LVBAO_FW01</strain>
        <tissue evidence="1">Leaves</tissue>
    </source>
</reference>
<protein>
    <submittedName>
        <fullName evidence="1">Uncharacterized protein</fullName>
    </submittedName>
</protein>
<dbReference type="Proteomes" id="UP001367508">
    <property type="component" value="Unassembled WGS sequence"/>
</dbReference>
<organism evidence="1 2">
    <name type="scientific">Canavalia gladiata</name>
    <name type="common">Sword bean</name>
    <name type="synonym">Dolichos gladiatus</name>
    <dbReference type="NCBI Taxonomy" id="3824"/>
    <lineage>
        <taxon>Eukaryota</taxon>
        <taxon>Viridiplantae</taxon>
        <taxon>Streptophyta</taxon>
        <taxon>Embryophyta</taxon>
        <taxon>Tracheophyta</taxon>
        <taxon>Spermatophyta</taxon>
        <taxon>Magnoliopsida</taxon>
        <taxon>eudicotyledons</taxon>
        <taxon>Gunneridae</taxon>
        <taxon>Pentapetalae</taxon>
        <taxon>rosids</taxon>
        <taxon>fabids</taxon>
        <taxon>Fabales</taxon>
        <taxon>Fabaceae</taxon>
        <taxon>Papilionoideae</taxon>
        <taxon>50 kb inversion clade</taxon>
        <taxon>NPAAA clade</taxon>
        <taxon>indigoferoid/millettioid clade</taxon>
        <taxon>Phaseoleae</taxon>
        <taxon>Canavalia</taxon>
    </lineage>
</organism>
<comment type="caution">
    <text evidence="1">The sequence shown here is derived from an EMBL/GenBank/DDBJ whole genome shotgun (WGS) entry which is preliminary data.</text>
</comment>
<accession>A0AAN9PX79</accession>
<evidence type="ECO:0000313" key="2">
    <source>
        <dbReference type="Proteomes" id="UP001367508"/>
    </source>
</evidence>